<organism evidence="5">
    <name type="scientific">Billgrantia gudaonensis</name>
    <dbReference type="NCBI Taxonomy" id="376427"/>
    <lineage>
        <taxon>Bacteria</taxon>
        <taxon>Pseudomonadati</taxon>
        <taxon>Pseudomonadota</taxon>
        <taxon>Gammaproteobacteria</taxon>
        <taxon>Oceanospirillales</taxon>
        <taxon>Halomonadaceae</taxon>
        <taxon>Billgrantia</taxon>
    </lineage>
</organism>
<dbReference type="PRINTS" id="PR00778">
    <property type="entry name" value="HTHARSR"/>
</dbReference>
<dbReference type="InterPro" id="IPR036390">
    <property type="entry name" value="WH_DNA-bd_sf"/>
</dbReference>
<evidence type="ECO:0000313" key="5">
    <source>
        <dbReference type="EMBL" id="RUA23255.1"/>
    </source>
</evidence>
<dbReference type="CDD" id="cd00090">
    <property type="entry name" value="HTH_ARSR"/>
    <property type="match status" value="1"/>
</dbReference>
<dbReference type="InterPro" id="IPR036388">
    <property type="entry name" value="WH-like_DNA-bd_sf"/>
</dbReference>
<dbReference type="SMART" id="SM00418">
    <property type="entry name" value="HTH_ARSR"/>
    <property type="match status" value="1"/>
</dbReference>
<keyword evidence="1" id="KW-0805">Transcription regulation</keyword>
<evidence type="ECO:0000256" key="2">
    <source>
        <dbReference type="ARBA" id="ARBA00023125"/>
    </source>
</evidence>
<sequence length="135" mass="15330">MPPHACSRQATESIDEATALLKAVANDNRLRILCLLDDTELSVTELNRRLALSQSALSQHLAILRREELVTTRRSSQTIFYSLRRTGRALVETWLACSVCERIGQRPSGRHRDVRATGRRCALRRRRPPCRGARP</sequence>
<dbReference type="GO" id="GO:0003700">
    <property type="term" value="F:DNA-binding transcription factor activity"/>
    <property type="evidence" value="ECO:0007669"/>
    <property type="project" value="InterPro"/>
</dbReference>
<accession>A0A3S0QGJ8</accession>
<proteinExistence type="predicted"/>
<dbReference type="PANTHER" id="PTHR33154">
    <property type="entry name" value="TRANSCRIPTIONAL REGULATOR, ARSR FAMILY"/>
    <property type="match status" value="1"/>
</dbReference>
<evidence type="ECO:0000256" key="1">
    <source>
        <dbReference type="ARBA" id="ARBA00023015"/>
    </source>
</evidence>
<reference evidence="5" key="1">
    <citation type="submission" date="2018-12" db="EMBL/GenBank/DDBJ databases">
        <authorList>
            <person name="Jadhav K."/>
            <person name="Kushwaha B."/>
            <person name="Jadhav I."/>
        </authorList>
    </citation>
    <scope>NUCLEOTIDE SEQUENCE [LARGE SCALE GENOMIC DNA]</scope>
    <source>
        <strain evidence="5">SBS 10</strain>
    </source>
</reference>
<keyword evidence="3" id="KW-0804">Transcription</keyword>
<protein>
    <submittedName>
        <fullName evidence="5">ArsR family transcriptional regulator</fullName>
    </submittedName>
</protein>
<feature type="domain" description="HTH arsR-type" evidence="4">
    <location>
        <begin position="9"/>
        <end position="106"/>
    </location>
</feature>
<dbReference type="GO" id="GO:0003677">
    <property type="term" value="F:DNA binding"/>
    <property type="evidence" value="ECO:0007669"/>
    <property type="project" value="UniProtKB-KW"/>
</dbReference>
<gene>
    <name evidence="5" type="ORF">DSL92_00400</name>
</gene>
<name>A0A3S0QGJ8_9GAMM</name>
<dbReference type="InterPro" id="IPR001845">
    <property type="entry name" value="HTH_ArsR_DNA-bd_dom"/>
</dbReference>
<dbReference type="InterPro" id="IPR051081">
    <property type="entry name" value="HTH_MetalResp_TranReg"/>
</dbReference>
<dbReference type="EMBL" id="RXHI01000001">
    <property type="protein sequence ID" value="RUA23255.1"/>
    <property type="molecule type" value="Genomic_DNA"/>
</dbReference>
<dbReference type="SUPFAM" id="SSF46785">
    <property type="entry name" value="Winged helix' DNA-binding domain"/>
    <property type="match status" value="1"/>
</dbReference>
<dbReference type="Pfam" id="PF01022">
    <property type="entry name" value="HTH_5"/>
    <property type="match status" value="1"/>
</dbReference>
<evidence type="ECO:0000256" key="3">
    <source>
        <dbReference type="ARBA" id="ARBA00023163"/>
    </source>
</evidence>
<dbReference type="NCBIfam" id="NF033788">
    <property type="entry name" value="HTH_metalloreg"/>
    <property type="match status" value="1"/>
</dbReference>
<evidence type="ECO:0000259" key="4">
    <source>
        <dbReference type="PROSITE" id="PS50987"/>
    </source>
</evidence>
<dbReference type="PANTHER" id="PTHR33154:SF28">
    <property type="entry name" value="HTH-TYPE TRANSCRIPTIONAL REGULATOR YGAV-RELATED"/>
    <property type="match status" value="1"/>
</dbReference>
<dbReference type="Gene3D" id="1.10.10.10">
    <property type="entry name" value="Winged helix-like DNA-binding domain superfamily/Winged helix DNA-binding domain"/>
    <property type="match status" value="1"/>
</dbReference>
<dbReference type="AlphaFoldDB" id="A0A3S0QGJ8"/>
<keyword evidence="2" id="KW-0238">DNA-binding</keyword>
<dbReference type="PROSITE" id="PS50987">
    <property type="entry name" value="HTH_ARSR_2"/>
    <property type="match status" value="1"/>
</dbReference>
<dbReference type="InterPro" id="IPR011991">
    <property type="entry name" value="ArsR-like_HTH"/>
</dbReference>
<comment type="caution">
    <text evidence="5">The sequence shown here is derived from an EMBL/GenBank/DDBJ whole genome shotgun (WGS) entry which is preliminary data.</text>
</comment>